<evidence type="ECO:0000256" key="2">
    <source>
        <dbReference type="SAM" id="Phobius"/>
    </source>
</evidence>
<feature type="region of interest" description="Disordered" evidence="1">
    <location>
        <begin position="77"/>
        <end position="99"/>
    </location>
</feature>
<keyword evidence="2" id="KW-0812">Transmembrane</keyword>
<dbReference type="Proteomes" id="UP000639772">
    <property type="component" value="Chromosome 11"/>
</dbReference>
<dbReference type="AlphaFoldDB" id="A0A835PY58"/>
<evidence type="ECO:0000313" key="3">
    <source>
        <dbReference type="EMBL" id="KAG0462004.1"/>
    </source>
</evidence>
<organism evidence="3 4">
    <name type="scientific">Vanilla planifolia</name>
    <name type="common">Vanilla</name>
    <dbReference type="NCBI Taxonomy" id="51239"/>
    <lineage>
        <taxon>Eukaryota</taxon>
        <taxon>Viridiplantae</taxon>
        <taxon>Streptophyta</taxon>
        <taxon>Embryophyta</taxon>
        <taxon>Tracheophyta</taxon>
        <taxon>Spermatophyta</taxon>
        <taxon>Magnoliopsida</taxon>
        <taxon>Liliopsida</taxon>
        <taxon>Asparagales</taxon>
        <taxon>Orchidaceae</taxon>
        <taxon>Vanilloideae</taxon>
        <taxon>Vanilleae</taxon>
        <taxon>Vanilla</taxon>
    </lineage>
</organism>
<name>A0A835PY58_VANPL</name>
<accession>A0A835PY58</accession>
<feature type="transmembrane region" description="Helical" evidence="2">
    <location>
        <begin position="35"/>
        <end position="56"/>
    </location>
</feature>
<evidence type="ECO:0000313" key="4">
    <source>
        <dbReference type="Proteomes" id="UP000639772"/>
    </source>
</evidence>
<evidence type="ECO:0000256" key="1">
    <source>
        <dbReference type="SAM" id="MobiDB-lite"/>
    </source>
</evidence>
<reference evidence="3 4" key="1">
    <citation type="journal article" date="2020" name="Nat. Food">
        <title>A phased Vanilla planifolia genome enables genetic improvement of flavour and production.</title>
        <authorList>
            <person name="Hasing T."/>
            <person name="Tang H."/>
            <person name="Brym M."/>
            <person name="Khazi F."/>
            <person name="Huang T."/>
            <person name="Chambers A.H."/>
        </authorList>
    </citation>
    <scope>NUCLEOTIDE SEQUENCE [LARGE SCALE GENOMIC DNA]</scope>
    <source>
        <tissue evidence="3">Leaf</tissue>
    </source>
</reference>
<gene>
    <name evidence="3" type="ORF">HPP92_020480</name>
</gene>
<protein>
    <submittedName>
        <fullName evidence="3">Uncharacterized protein</fullName>
    </submittedName>
</protein>
<sequence>MTAAVVGLAAHFIFQLPGPAAIVIGAPRKRRAHHGMAVHFSVLLFQDLAVVVLLILDGPLISPKFFKRRVEYRNHKCGNKPQMLGEEGPSKEGRKRKKKNHWSAVVDAALSEEIGERWGILSSPIVIIFPGGLAFNGSYTMDCDWKVNYYASRFEQLDIEISTADGREY</sequence>
<proteinExistence type="predicted"/>
<keyword evidence="2" id="KW-1133">Transmembrane helix</keyword>
<comment type="caution">
    <text evidence="3">The sequence shown here is derived from an EMBL/GenBank/DDBJ whole genome shotgun (WGS) entry which is preliminary data.</text>
</comment>
<keyword evidence="2" id="KW-0472">Membrane</keyword>
<dbReference type="EMBL" id="JADCNM010000011">
    <property type="protein sequence ID" value="KAG0462004.1"/>
    <property type="molecule type" value="Genomic_DNA"/>
</dbReference>